<feature type="non-terminal residue" evidence="1">
    <location>
        <position position="1"/>
    </location>
</feature>
<evidence type="ECO:0000313" key="2">
    <source>
        <dbReference type="Proteomes" id="UP000221165"/>
    </source>
</evidence>
<keyword evidence="2" id="KW-1185">Reference proteome</keyword>
<accession>A0A2C6KXP1</accession>
<dbReference type="Proteomes" id="UP000221165">
    <property type="component" value="Unassembled WGS sequence"/>
</dbReference>
<protein>
    <submittedName>
        <fullName evidence="1">Uncharacterized protein</fullName>
    </submittedName>
</protein>
<gene>
    <name evidence="1" type="ORF">CSUI_004729</name>
</gene>
<dbReference type="EMBL" id="MIGC01002255">
    <property type="protein sequence ID" value="PHJ21429.1"/>
    <property type="molecule type" value="Genomic_DNA"/>
</dbReference>
<name>A0A2C6KXP1_9APIC</name>
<proteinExistence type="predicted"/>
<organism evidence="1 2">
    <name type="scientific">Cystoisospora suis</name>
    <dbReference type="NCBI Taxonomy" id="483139"/>
    <lineage>
        <taxon>Eukaryota</taxon>
        <taxon>Sar</taxon>
        <taxon>Alveolata</taxon>
        <taxon>Apicomplexa</taxon>
        <taxon>Conoidasida</taxon>
        <taxon>Coccidia</taxon>
        <taxon>Eucoccidiorida</taxon>
        <taxon>Eimeriorina</taxon>
        <taxon>Sarcocystidae</taxon>
        <taxon>Cystoisospora</taxon>
    </lineage>
</organism>
<dbReference type="VEuPathDB" id="ToxoDB:CSUI_004729"/>
<dbReference type="AlphaFoldDB" id="A0A2C6KXP1"/>
<comment type="caution">
    <text evidence="1">The sequence shown here is derived from an EMBL/GenBank/DDBJ whole genome shotgun (WGS) entry which is preliminary data.</text>
</comment>
<sequence>DMLRPVLSVGMKVGQLSTLNALKNSISAFVRESQRAWRERPKNAIP</sequence>
<reference evidence="1 2" key="1">
    <citation type="journal article" date="2017" name="Int. J. Parasitol.">
        <title>The genome of the protozoan parasite Cystoisospora suis and a reverse vaccinology approach to identify vaccine candidates.</title>
        <authorList>
            <person name="Palmieri N."/>
            <person name="Shrestha A."/>
            <person name="Ruttkowski B."/>
            <person name="Beck T."/>
            <person name="Vogl C."/>
            <person name="Tomley F."/>
            <person name="Blake D.P."/>
            <person name="Joachim A."/>
        </authorList>
    </citation>
    <scope>NUCLEOTIDE SEQUENCE [LARGE SCALE GENOMIC DNA]</scope>
    <source>
        <strain evidence="1 2">Wien I</strain>
    </source>
</reference>
<evidence type="ECO:0000313" key="1">
    <source>
        <dbReference type="EMBL" id="PHJ21429.1"/>
    </source>
</evidence>
<dbReference type="GeneID" id="94428125"/>
<dbReference type="RefSeq" id="XP_067923111.1">
    <property type="nucleotide sequence ID" value="XM_068064914.1"/>
</dbReference>